<feature type="binding site" evidence="7">
    <location>
        <begin position="235"/>
        <end position="240"/>
    </location>
    <ligand>
        <name>GTP</name>
        <dbReference type="ChEBI" id="CHEBI:37565"/>
    </ligand>
</feature>
<dbReference type="Pfam" id="PF12631">
    <property type="entry name" value="MnmE_helical"/>
    <property type="match status" value="1"/>
</dbReference>
<dbReference type="InterPro" id="IPR004520">
    <property type="entry name" value="GTPase_MnmE"/>
</dbReference>
<dbReference type="Pfam" id="PF10396">
    <property type="entry name" value="TrmE_N"/>
    <property type="match status" value="1"/>
</dbReference>
<dbReference type="InterPro" id="IPR005225">
    <property type="entry name" value="Small_GTP-bd"/>
</dbReference>
<comment type="subunit">
    <text evidence="7">Homodimer. Heterotetramer of two MnmE and two MnmG subunits.</text>
</comment>
<dbReference type="NCBIfam" id="TIGR00450">
    <property type="entry name" value="mnmE_trmE_thdF"/>
    <property type="match status" value="1"/>
</dbReference>
<keyword evidence="7" id="KW-0479">Metal-binding</keyword>
<feature type="binding site" evidence="7">
    <location>
        <begin position="279"/>
        <end position="282"/>
    </location>
    <ligand>
        <name>GTP</name>
        <dbReference type="ChEBI" id="CHEBI:37565"/>
    </ligand>
</feature>
<dbReference type="PRINTS" id="PR00449">
    <property type="entry name" value="RASTRNSFRMNG"/>
</dbReference>
<name>A0ABV4WTA2_9CYAN</name>
<feature type="binding site" evidence="7">
    <location>
        <position position="259"/>
    </location>
    <ligand>
        <name>K(+)</name>
        <dbReference type="ChEBI" id="CHEBI:29103"/>
    </ligand>
</feature>
<keyword evidence="4 7" id="KW-0378">Hydrolase</keyword>
<dbReference type="InterPro" id="IPR006073">
    <property type="entry name" value="GTP-bd"/>
</dbReference>
<dbReference type="HAMAP" id="MF_00379">
    <property type="entry name" value="GTPase_MnmE"/>
    <property type="match status" value="1"/>
</dbReference>
<dbReference type="PROSITE" id="PS51709">
    <property type="entry name" value="G_TRME"/>
    <property type="match status" value="1"/>
</dbReference>
<dbReference type="CDD" id="cd04164">
    <property type="entry name" value="trmE"/>
    <property type="match status" value="1"/>
</dbReference>
<dbReference type="InterPro" id="IPR027417">
    <property type="entry name" value="P-loop_NTPase"/>
</dbReference>
<feature type="binding site" evidence="7">
    <location>
        <begin position="254"/>
        <end position="260"/>
    </location>
    <ligand>
        <name>GTP</name>
        <dbReference type="ChEBI" id="CHEBI:37565"/>
    </ligand>
</feature>
<evidence type="ECO:0000256" key="6">
    <source>
        <dbReference type="ARBA" id="ARBA00023134"/>
    </source>
</evidence>
<evidence type="ECO:0000259" key="9">
    <source>
        <dbReference type="PROSITE" id="PS51709"/>
    </source>
</evidence>
<keyword evidence="11" id="KW-1185">Reference proteome</keyword>
<evidence type="ECO:0000256" key="2">
    <source>
        <dbReference type="ARBA" id="ARBA00022694"/>
    </source>
</evidence>
<dbReference type="Gene3D" id="1.20.120.430">
    <property type="entry name" value="tRNA modification GTPase MnmE domain 2"/>
    <property type="match status" value="1"/>
</dbReference>
<dbReference type="NCBIfam" id="TIGR00231">
    <property type="entry name" value="small_GTP"/>
    <property type="match status" value="1"/>
</dbReference>
<feature type="binding site" evidence="7">
    <location>
        <position position="254"/>
    </location>
    <ligand>
        <name>K(+)</name>
        <dbReference type="ChEBI" id="CHEBI:29103"/>
    </ligand>
</feature>
<evidence type="ECO:0000256" key="1">
    <source>
        <dbReference type="ARBA" id="ARBA00011043"/>
    </source>
</evidence>
<comment type="cofactor">
    <cofactor evidence="7">
        <name>K(+)</name>
        <dbReference type="ChEBI" id="CHEBI:29103"/>
    </cofactor>
    <text evidence="7">Binds 1 potassium ion per subunit.</text>
</comment>
<dbReference type="SUPFAM" id="SSF52540">
    <property type="entry name" value="P-loop containing nucleoside triphosphate hydrolases"/>
    <property type="match status" value="1"/>
</dbReference>
<dbReference type="Proteomes" id="UP001576780">
    <property type="component" value="Unassembled WGS sequence"/>
</dbReference>
<feature type="binding site" evidence="7">
    <location>
        <position position="91"/>
    </location>
    <ligand>
        <name>(6S)-5-formyl-5,6,7,8-tetrahydrofolate</name>
        <dbReference type="ChEBI" id="CHEBI:57457"/>
    </ligand>
</feature>
<keyword evidence="7" id="KW-0460">Magnesium</keyword>
<evidence type="ECO:0000256" key="4">
    <source>
        <dbReference type="ARBA" id="ARBA00022801"/>
    </source>
</evidence>
<feature type="binding site" evidence="7">
    <location>
        <position position="29"/>
    </location>
    <ligand>
        <name>(6S)-5-formyl-5,6,7,8-tetrahydrofolate</name>
        <dbReference type="ChEBI" id="CHEBI:57457"/>
    </ligand>
</feature>
<dbReference type="NCBIfam" id="NF003661">
    <property type="entry name" value="PRK05291.1-3"/>
    <property type="match status" value="1"/>
</dbReference>
<dbReference type="PANTHER" id="PTHR42714">
    <property type="entry name" value="TRNA MODIFICATION GTPASE GTPBP3"/>
    <property type="match status" value="1"/>
</dbReference>
<feature type="binding site" evidence="7">
    <location>
        <position position="256"/>
    </location>
    <ligand>
        <name>K(+)</name>
        <dbReference type="ChEBI" id="CHEBI:29103"/>
    </ligand>
</feature>
<accession>A0ABV4WTA2</accession>
<feature type="binding site" evidence="7">
    <location>
        <position position="464"/>
    </location>
    <ligand>
        <name>(6S)-5-formyl-5,6,7,8-tetrahydrofolate</name>
        <dbReference type="ChEBI" id="CHEBI:57457"/>
    </ligand>
</feature>
<dbReference type="RefSeq" id="WP_413280646.1">
    <property type="nucleotide sequence ID" value="NZ_JBHFNT010000246.1"/>
</dbReference>
<comment type="caution">
    <text evidence="7">Lacks conserved residue(s) required for the propagation of feature annotation.</text>
</comment>
<dbReference type="EC" id="3.6.-.-" evidence="7"/>
<keyword evidence="3 7" id="KW-0547">Nucleotide-binding</keyword>
<feature type="binding site" evidence="7">
    <location>
        <position position="260"/>
    </location>
    <ligand>
        <name>Mg(2+)</name>
        <dbReference type="ChEBI" id="CHEBI:18420"/>
    </ligand>
</feature>
<dbReference type="CDD" id="cd14858">
    <property type="entry name" value="TrmE_N"/>
    <property type="match status" value="1"/>
</dbReference>
<keyword evidence="6 7" id="KW-0342">GTP-binding</keyword>
<dbReference type="InterPro" id="IPR018948">
    <property type="entry name" value="GTP-bd_TrmE_N"/>
</dbReference>
<proteinExistence type="inferred from homology"/>
<evidence type="ECO:0000313" key="10">
    <source>
        <dbReference type="EMBL" id="MFB2838325.1"/>
    </source>
</evidence>
<evidence type="ECO:0000256" key="5">
    <source>
        <dbReference type="ARBA" id="ARBA00022958"/>
    </source>
</evidence>
<dbReference type="InterPro" id="IPR025867">
    <property type="entry name" value="MnmE_helical"/>
</dbReference>
<dbReference type="Pfam" id="PF01926">
    <property type="entry name" value="MMR_HSR1"/>
    <property type="match status" value="1"/>
</dbReference>
<keyword evidence="5 7" id="KW-0630">Potassium</keyword>
<dbReference type="InterPro" id="IPR027368">
    <property type="entry name" value="MnmE_dom2"/>
</dbReference>
<gene>
    <name evidence="7 10" type="primary">mnmE</name>
    <name evidence="7" type="synonym">trmE</name>
    <name evidence="10" type="ORF">ACE1CA_27850</name>
</gene>
<evidence type="ECO:0000256" key="7">
    <source>
        <dbReference type="HAMAP-Rule" id="MF_00379"/>
    </source>
</evidence>
<sequence length="464" mass="50340">MSQTLATSGTIAAIATAIVPQQGSVGIVRVSGTEAIAIAQQLFHAPSKQKWETHRILYGYIRHPQTQQLIDEALLLIMQAPRSFTREDVVEFHCHGGIMAVQQVLQLCIEQGARLAQPGEFTLRAFLNGRIDLTQAESIADLVGAKSPQAAQTALAGLQGKLKEPIHQLRITCLDILAEIEARIDFEEDLPPLNEENIAAQIAEVTAKVQQILATADRGELLRTGIKVAIVGRPNVGKSSLLNAWSKSDRAIVTELPGTTRDVVESQLVVGGIPVQVLDTAGIRETSDIVEKIGVERSRRAAEAADLILLTIDAQIGWTAAEAEIYQEVKTCPVILVMNKIDLITENQKQNLLAEIPQFQFQVYTAAAHNQGIEELETAILAAINAGKVQAADLDLAVNQRQAAALTKAKTSLEQVLTTIAEQLPLDFWTIDLRGAIQALGEITGEEVTESVLDRIFSRFCIGK</sequence>
<dbReference type="Gene3D" id="3.40.50.300">
    <property type="entry name" value="P-loop containing nucleotide triphosphate hydrolases"/>
    <property type="match status" value="1"/>
</dbReference>
<dbReference type="InterPro" id="IPR031168">
    <property type="entry name" value="G_TrmE"/>
</dbReference>
<feature type="binding site" evidence="7">
    <location>
        <position position="130"/>
    </location>
    <ligand>
        <name>(6S)-5-formyl-5,6,7,8-tetrahydrofolate</name>
        <dbReference type="ChEBI" id="CHEBI:57457"/>
    </ligand>
</feature>
<feature type="binding site" evidence="7">
    <location>
        <position position="239"/>
    </location>
    <ligand>
        <name>Mg(2+)</name>
        <dbReference type="ChEBI" id="CHEBI:18420"/>
    </ligand>
</feature>
<feature type="binding site" evidence="7">
    <location>
        <position position="235"/>
    </location>
    <ligand>
        <name>K(+)</name>
        <dbReference type="ChEBI" id="CHEBI:29103"/>
    </ligand>
</feature>
<dbReference type="InterPro" id="IPR027266">
    <property type="entry name" value="TrmE/GcvT-like"/>
</dbReference>
<evidence type="ECO:0000256" key="3">
    <source>
        <dbReference type="ARBA" id="ARBA00022741"/>
    </source>
</evidence>
<reference evidence="10 11" key="1">
    <citation type="submission" date="2024-09" db="EMBL/GenBank/DDBJ databases">
        <title>Floridaenema gen nov. (Aerosakkonemataceae, Aerosakkonematales ord. nov., Cyanobacteria) from benthic tropical and subtropical fresh waters, with the description of four new species.</title>
        <authorList>
            <person name="Moretto J.A."/>
            <person name="Berthold D.E."/>
            <person name="Lefler F.W."/>
            <person name="Huang I.-S."/>
            <person name="Laughinghouse H. IV."/>
        </authorList>
    </citation>
    <scope>NUCLEOTIDE SEQUENCE [LARGE SCALE GENOMIC DNA]</scope>
    <source>
        <strain evidence="10 11">BLCC-F167</strain>
    </source>
</reference>
<keyword evidence="2 7" id="KW-0819">tRNA processing</keyword>
<dbReference type="Gene3D" id="3.30.1360.120">
    <property type="entry name" value="Probable tRNA modification gtpase trme, domain 1"/>
    <property type="match status" value="1"/>
</dbReference>
<comment type="similarity">
    <text evidence="1 7 8">Belongs to the TRAFAC class TrmE-Era-EngA-EngB-Septin-like GTPase superfamily. TrmE GTPase family.</text>
</comment>
<comment type="subcellular location">
    <subcellularLocation>
        <location evidence="7">Cytoplasm</location>
    </subcellularLocation>
</comment>
<evidence type="ECO:0000256" key="8">
    <source>
        <dbReference type="RuleBase" id="RU003313"/>
    </source>
</evidence>
<feature type="domain" description="TrmE-type G" evidence="9">
    <location>
        <begin position="225"/>
        <end position="385"/>
    </location>
</feature>
<comment type="function">
    <text evidence="7">Exhibits a very high intrinsic GTPase hydrolysis rate. Involved in the addition of a carboxymethylaminomethyl (cmnm) group at the wobble position (U34) of certain tRNAs, forming tRNA-cmnm(5)s(2)U34.</text>
</comment>
<dbReference type="EMBL" id="JBHFNT010000246">
    <property type="protein sequence ID" value="MFB2838325.1"/>
    <property type="molecule type" value="Genomic_DNA"/>
</dbReference>
<dbReference type="SUPFAM" id="SSF116878">
    <property type="entry name" value="TrmE connector domain"/>
    <property type="match status" value="1"/>
</dbReference>
<protein>
    <recommendedName>
        <fullName evidence="7">tRNA modification GTPase MnmE</fullName>
        <ecNumber evidence="7">3.6.-.-</ecNumber>
    </recommendedName>
</protein>
<organism evidence="10 11">
    <name type="scientific">Floridaenema evergladense BLCC-F167</name>
    <dbReference type="NCBI Taxonomy" id="3153639"/>
    <lineage>
        <taxon>Bacteria</taxon>
        <taxon>Bacillati</taxon>
        <taxon>Cyanobacteriota</taxon>
        <taxon>Cyanophyceae</taxon>
        <taxon>Oscillatoriophycideae</taxon>
        <taxon>Aerosakkonematales</taxon>
        <taxon>Aerosakkonemataceae</taxon>
        <taxon>Floridanema</taxon>
        <taxon>Floridanema evergladense</taxon>
    </lineage>
</organism>
<comment type="caution">
    <text evidence="10">The sequence shown here is derived from an EMBL/GenBank/DDBJ whole genome shotgun (WGS) entry which is preliminary data.</text>
</comment>
<evidence type="ECO:0000313" key="11">
    <source>
        <dbReference type="Proteomes" id="UP001576780"/>
    </source>
</evidence>
<keyword evidence="7" id="KW-0963">Cytoplasm</keyword>
<dbReference type="PANTHER" id="PTHR42714:SF2">
    <property type="entry name" value="TRNA MODIFICATION GTPASE GTPBP3, MITOCHONDRIAL"/>
    <property type="match status" value="1"/>
</dbReference>